<accession>A0A2H3CI28</accession>
<dbReference type="Gene3D" id="3.40.50.300">
    <property type="entry name" value="P-loop containing nucleotide triphosphate hydrolases"/>
    <property type="match status" value="1"/>
</dbReference>
<dbReference type="EMBL" id="KZ293416">
    <property type="protein sequence ID" value="PBK76417.1"/>
    <property type="molecule type" value="Genomic_DNA"/>
</dbReference>
<proteinExistence type="predicted"/>
<sequence>MAKYTGFDMAIMRRTAHLSTGNPNHDRDVRTPRYHQELERVGVHSYIHGLRLGGGMEPRANSQGMIGQTNCWDDSQDGVGRSDGRTSDIICWASVDGKVLFTLGMAQMLDPDVPFIVIAASASDKETLLVEGEVAQIQIDQSLIGATNTRKLSITTTGIDT</sequence>
<reference evidence="2" key="1">
    <citation type="journal article" date="2017" name="Nat. Ecol. Evol.">
        <title>Genome expansion and lineage-specific genetic innovations in the forest pathogenic fungi Armillaria.</title>
        <authorList>
            <person name="Sipos G."/>
            <person name="Prasanna A.N."/>
            <person name="Walter M.C."/>
            <person name="O'Connor E."/>
            <person name="Balint B."/>
            <person name="Krizsan K."/>
            <person name="Kiss B."/>
            <person name="Hess J."/>
            <person name="Varga T."/>
            <person name="Slot J."/>
            <person name="Riley R."/>
            <person name="Boka B."/>
            <person name="Rigling D."/>
            <person name="Barry K."/>
            <person name="Lee J."/>
            <person name="Mihaltcheva S."/>
            <person name="LaButti K."/>
            <person name="Lipzen A."/>
            <person name="Waldron R."/>
            <person name="Moloney N.M."/>
            <person name="Sperisen C."/>
            <person name="Kredics L."/>
            <person name="Vagvoelgyi C."/>
            <person name="Patrignani A."/>
            <person name="Fitzpatrick D."/>
            <person name="Nagy I."/>
            <person name="Doyle S."/>
            <person name="Anderson J.B."/>
            <person name="Grigoriev I.V."/>
            <person name="Gueldener U."/>
            <person name="Muensterkoetter M."/>
            <person name="Nagy L.G."/>
        </authorList>
    </citation>
    <scope>NUCLEOTIDE SEQUENCE [LARGE SCALE GENOMIC DNA]</scope>
    <source>
        <strain evidence="2">28-4</strain>
    </source>
</reference>
<gene>
    <name evidence="1" type="ORF">ARMSODRAFT_1011667</name>
</gene>
<evidence type="ECO:0000313" key="1">
    <source>
        <dbReference type="EMBL" id="PBK76417.1"/>
    </source>
</evidence>
<keyword evidence="2" id="KW-1185">Reference proteome</keyword>
<name>A0A2H3CI28_9AGAR</name>
<dbReference type="AlphaFoldDB" id="A0A2H3CI28"/>
<evidence type="ECO:0000313" key="2">
    <source>
        <dbReference type="Proteomes" id="UP000218334"/>
    </source>
</evidence>
<dbReference type="Proteomes" id="UP000218334">
    <property type="component" value="Unassembled WGS sequence"/>
</dbReference>
<dbReference type="STRING" id="1076256.A0A2H3CI28"/>
<organism evidence="1 2">
    <name type="scientific">Armillaria solidipes</name>
    <dbReference type="NCBI Taxonomy" id="1076256"/>
    <lineage>
        <taxon>Eukaryota</taxon>
        <taxon>Fungi</taxon>
        <taxon>Dikarya</taxon>
        <taxon>Basidiomycota</taxon>
        <taxon>Agaricomycotina</taxon>
        <taxon>Agaricomycetes</taxon>
        <taxon>Agaricomycetidae</taxon>
        <taxon>Agaricales</taxon>
        <taxon>Marasmiineae</taxon>
        <taxon>Physalacriaceae</taxon>
        <taxon>Armillaria</taxon>
    </lineage>
</organism>
<dbReference type="InterPro" id="IPR027417">
    <property type="entry name" value="P-loop_NTPase"/>
</dbReference>
<protein>
    <submittedName>
        <fullName evidence="1">Uncharacterized protein</fullName>
    </submittedName>
</protein>